<dbReference type="SUPFAM" id="SSF56672">
    <property type="entry name" value="DNA/RNA polymerases"/>
    <property type="match status" value="1"/>
</dbReference>
<dbReference type="EC" id="2.7.7.49" evidence="1"/>
<evidence type="ECO:0000256" key="1">
    <source>
        <dbReference type="ARBA" id="ARBA00012493"/>
    </source>
</evidence>
<evidence type="ECO:0000256" key="2">
    <source>
        <dbReference type="ARBA" id="ARBA00022679"/>
    </source>
</evidence>
<proteinExistence type="predicted"/>
<evidence type="ECO:0000259" key="11">
    <source>
        <dbReference type="PROSITE" id="PS50878"/>
    </source>
</evidence>
<dbReference type="InterPro" id="IPR036397">
    <property type="entry name" value="RNaseH_sf"/>
</dbReference>
<evidence type="ECO:0000256" key="5">
    <source>
        <dbReference type="ARBA" id="ARBA00022759"/>
    </source>
</evidence>
<dbReference type="Pfam" id="PF17917">
    <property type="entry name" value="RT_RNaseH"/>
    <property type="match status" value="1"/>
</dbReference>
<dbReference type="SUPFAM" id="SSF50630">
    <property type="entry name" value="Acid proteases"/>
    <property type="match status" value="1"/>
</dbReference>
<evidence type="ECO:0000256" key="6">
    <source>
        <dbReference type="ARBA" id="ARBA00022801"/>
    </source>
</evidence>
<dbReference type="InterPro" id="IPR001969">
    <property type="entry name" value="Aspartic_peptidase_AS"/>
</dbReference>
<dbReference type="InterPro" id="IPR000477">
    <property type="entry name" value="RT_dom"/>
</dbReference>
<dbReference type="SMART" id="SM00343">
    <property type="entry name" value="ZnF_C2HC"/>
    <property type="match status" value="2"/>
</dbReference>
<evidence type="ECO:0000256" key="8">
    <source>
        <dbReference type="PROSITE-ProRule" id="PRU00047"/>
    </source>
</evidence>
<feature type="domain" description="CCHC-type" evidence="10">
    <location>
        <begin position="200"/>
        <end position="215"/>
    </location>
</feature>
<dbReference type="InterPro" id="IPR001878">
    <property type="entry name" value="Znf_CCHC"/>
</dbReference>
<dbReference type="InterPro" id="IPR041373">
    <property type="entry name" value="RT_RNaseH"/>
</dbReference>
<dbReference type="Gene3D" id="1.10.340.70">
    <property type="match status" value="1"/>
</dbReference>
<name>A0ABY6L0G7_9ARAC</name>
<dbReference type="PROSITE" id="PS50878">
    <property type="entry name" value="RT_POL"/>
    <property type="match status" value="1"/>
</dbReference>
<gene>
    <name evidence="13" type="ORF">LAZ67_12000417</name>
</gene>
<dbReference type="InterPro" id="IPR043128">
    <property type="entry name" value="Rev_trsase/Diguanyl_cyclase"/>
</dbReference>
<feature type="domain" description="Integrase catalytic" evidence="12">
    <location>
        <begin position="903"/>
        <end position="1061"/>
    </location>
</feature>
<dbReference type="InterPro" id="IPR036875">
    <property type="entry name" value="Znf_CCHC_sf"/>
</dbReference>
<feature type="domain" description="CCHC-type" evidence="10">
    <location>
        <begin position="222"/>
        <end position="237"/>
    </location>
</feature>
<keyword evidence="4" id="KW-0540">Nuclease</keyword>
<evidence type="ECO:0000256" key="3">
    <source>
        <dbReference type="ARBA" id="ARBA00022695"/>
    </source>
</evidence>
<dbReference type="PROSITE" id="PS50158">
    <property type="entry name" value="ZF_CCHC"/>
    <property type="match status" value="2"/>
</dbReference>
<keyword evidence="9" id="KW-0175">Coiled coil</keyword>
<dbReference type="CDD" id="cd01647">
    <property type="entry name" value="RT_LTR"/>
    <property type="match status" value="1"/>
</dbReference>
<dbReference type="InterPro" id="IPR001584">
    <property type="entry name" value="Integrase_cat-core"/>
</dbReference>
<dbReference type="Gene3D" id="3.10.20.370">
    <property type="match status" value="1"/>
</dbReference>
<dbReference type="InterPro" id="IPR050951">
    <property type="entry name" value="Retrovirus_Pol_polyprotein"/>
</dbReference>
<keyword evidence="14" id="KW-1185">Reference proteome</keyword>
<dbReference type="Pfam" id="PF00078">
    <property type="entry name" value="RVT_1"/>
    <property type="match status" value="1"/>
</dbReference>
<dbReference type="SUPFAM" id="SSF57756">
    <property type="entry name" value="Retrovirus zinc finger-like domains"/>
    <property type="match status" value="1"/>
</dbReference>
<keyword evidence="8" id="KW-0862">Zinc</keyword>
<evidence type="ECO:0000313" key="14">
    <source>
        <dbReference type="Proteomes" id="UP001235939"/>
    </source>
</evidence>
<evidence type="ECO:0000259" key="12">
    <source>
        <dbReference type="PROSITE" id="PS50994"/>
    </source>
</evidence>
<keyword evidence="7" id="KW-0695">RNA-directed DNA polymerase</keyword>
<dbReference type="InterPro" id="IPR041588">
    <property type="entry name" value="Integrase_H2C2"/>
</dbReference>
<dbReference type="Gene3D" id="3.10.10.10">
    <property type="entry name" value="HIV Type 1 Reverse Transcriptase, subunit A, domain 1"/>
    <property type="match status" value="1"/>
</dbReference>
<dbReference type="PROSITE" id="PS50994">
    <property type="entry name" value="INTEGRASE"/>
    <property type="match status" value="1"/>
</dbReference>
<accession>A0ABY6L0G7</accession>
<feature type="coiled-coil region" evidence="9">
    <location>
        <begin position="1"/>
        <end position="28"/>
    </location>
</feature>
<dbReference type="InterPro" id="IPR012337">
    <property type="entry name" value="RNaseH-like_sf"/>
</dbReference>
<evidence type="ECO:0000256" key="7">
    <source>
        <dbReference type="ARBA" id="ARBA00022918"/>
    </source>
</evidence>
<reference evidence="13 14" key="1">
    <citation type="submission" date="2022-01" db="EMBL/GenBank/DDBJ databases">
        <title>A chromosomal length assembly of Cordylochernes scorpioides.</title>
        <authorList>
            <person name="Zeh D."/>
            <person name="Zeh J."/>
        </authorList>
    </citation>
    <scope>NUCLEOTIDE SEQUENCE [LARGE SCALE GENOMIC DNA]</scope>
    <source>
        <strain evidence="13">IN4F17</strain>
        <tissue evidence="13">Whole Body</tissue>
    </source>
</reference>
<dbReference type="CDD" id="cd09274">
    <property type="entry name" value="RNase_HI_RT_Ty3"/>
    <property type="match status" value="1"/>
</dbReference>
<dbReference type="Gene3D" id="3.30.70.270">
    <property type="match status" value="2"/>
</dbReference>
<dbReference type="Pfam" id="PF17921">
    <property type="entry name" value="Integrase_H2C2"/>
    <property type="match status" value="1"/>
</dbReference>
<organism evidence="13 14">
    <name type="scientific">Cordylochernes scorpioides</name>
    <dbReference type="NCBI Taxonomy" id="51811"/>
    <lineage>
        <taxon>Eukaryota</taxon>
        <taxon>Metazoa</taxon>
        <taxon>Ecdysozoa</taxon>
        <taxon>Arthropoda</taxon>
        <taxon>Chelicerata</taxon>
        <taxon>Arachnida</taxon>
        <taxon>Pseudoscorpiones</taxon>
        <taxon>Cheliferoidea</taxon>
        <taxon>Chernetidae</taxon>
        <taxon>Cordylochernes</taxon>
    </lineage>
</organism>
<evidence type="ECO:0000259" key="10">
    <source>
        <dbReference type="PROSITE" id="PS50158"/>
    </source>
</evidence>
<dbReference type="PANTHER" id="PTHR37984:SF5">
    <property type="entry name" value="PROTEIN NYNRIN-LIKE"/>
    <property type="match status" value="1"/>
</dbReference>
<dbReference type="EMBL" id="CP092874">
    <property type="protein sequence ID" value="UYV74652.1"/>
    <property type="molecule type" value="Genomic_DNA"/>
</dbReference>
<dbReference type="Gene3D" id="2.40.70.10">
    <property type="entry name" value="Acid Proteases"/>
    <property type="match status" value="1"/>
</dbReference>
<dbReference type="CDD" id="cd00303">
    <property type="entry name" value="retropepsin_like"/>
    <property type="match status" value="1"/>
</dbReference>
<sequence>MAKVKADLDDIEDNLKQAIDILKEQVNKSHQSGNAMFFKEAIEGIPEFDGSRVPIKKWLQEIDDNAILFAKLWLRSQPTFSTWPDLKEAITNEFDNPIDSRNIHILLTKRKKQQFESYYEYFLKMRELGSQGNLEEAVTIQYVIDGIPDQEFNKSILYGSTSYSDFKIKLKNYEMIKSKSNTNSTTSKVIPKPIDDKESKCFNCGKRGHLSRECRFKDLGKKCFSCNSFGHIANQCPTRSNANTLVKQVQTKPHDEKQNYLAETTQKGRMYKEIKINDHELQALIDTGSQLNLIRIDRYLAIGSPSFDDDDRFISGIGNKRVKLLGKFKAEVKIDDVLFVTIFNIVPEDSMKVEVIIGDEMLKEVHFSVVGDNIQIKPIQDDWIGQIGNEAQEVDAQIDEWLKQGIIQKSNSEYASLIVPVKKKNGKTRICVDYRKLNKETVKDRYPLPLIEYQIDKQQAARLFSTIDLKNGFFHIPVAEDSRKITSFVVPNGKYEFLKTPFGLCNAPAKFQRFINSIFAEEIQKGIVLTYLDDIVIPANDAEEALRRLKHVLKRAEEYGLQINWEKCQILKSEITYLGHEIKDGVIRPSDDKVAAVKRFPELKTIKQLQSFLGLTGYFRKFIKNYSIIAKPLSDMLKTNANFMMGPDQKQAFQDLKQILTNKPVLKIYQVGARTELHTDASKFGFGAILLQEDVDKKMHPVHYMSKKTNEAQQKYSSYELEVLAVVEAVKKFRIYLLGIKFKILTDCSAFTMTLKKKDLTTRVARWALLLEEYYYTIEHRPGSGMKHVDALSRNPVSMMIQTDTLVEKIRNAQGRDPLTKALLEVEGDRTLVIPKGMEMEIIKLAHEEGYFGVQKNFEMLKKEYYITDLKSKIKKYIQNCIPCILSNRKHGKQEGMLHPISKGDTPLDTYHINHLGPLASTRKDYNYLLVITDGFTKFTWIYPTKTTRTSEVIQKLESQQQIFGNPRRIITDQGTAFTSNDFKEYCKKEFIEHCCITTGVPRGNGQVERINRTIVSVLTKLSIDNPQEWHKHVRKLQKALNSTHQRSIRMSPFELLVGVKMRKEEDLRLLEMIEDLALTFDEERDQKRKAAKQEILKIQEENRNTFNKKRKKAFVYKEGDLVVIQKTQFATKSKLYPKYIGPYKVIKIKPNDRYNVEKFADFEGPNRTSCSADLMKPWFTQDEYPSELSEADEVQDGRM</sequence>
<keyword evidence="5" id="KW-0255">Endonuclease</keyword>
<dbReference type="PANTHER" id="PTHR37984">
    <property type="entry name" value="PROTEIN CBG26694"/>
    <property type="match status" value="1"/>
</dbReference>
<dbReference type="Pfam" id="PF00098">
    <property type="entry name" value="zf-CCHC"/>
    <property type="match status" value="2"/>
</dbReference>
<keyword evidence="6" id="KW-0378">Hydrolase</keyword>
<dbReference type="Gene3D" id="3.30.420.10">
    <property type="entry name" value="Ribonuclease H-like superfamily/Ribonuclease H"/>
    <property type="match status" value="1"/>
</dbReference>
<dbReference type="InterPro" id="IPR043502">
    <property type="entry name" value="DNA/RNA_pol_sf"/>
</dbReference>
<keyword evidence="3" id="KW-0548">Nucleotidyltransferase</keyword>
<dbReference type="SUPFAM" id="SSF53098">
    <property type="entry name" value="Ribonuclease H-like"/>
    <property type="match status" value="1"/>
</dbReference>
<evidence type="ECO:0000313" key="13">
    <source>
        <dbReference type="EMBL" id="UYV74652.1"/>
    </source>
</evidence>
<evidence type="ECO:0000256" key="4">
    <source>
        <dbReference type="ARBA" id="ARBA00022722"/>
    </source>
</evidence>
<keyword evidence="2" id="KW-0808">Transferase</keyword>
<dbReference type="Pfam" id="PF00665">
    <property type="entry name" value="rve"/>
    <property type="match status" value="1"/>
</dbReference>
<dbReference type="Proteomes" id="UP001235939">
    <property type="component" value="Chromosome 12"/>
</dbReference>
<keyword evidence="8" id="KW-0479">Metal-binding</keyword>
<protein>
    <recommendedName>
        <fullName evidence="1">RNA-directed DNA polymerase</fullName>
        <ecNumber evidence="1">2.7.7.49</ecNumber>
    </recommendedName>
</protein>
<keyword evidence="8" id="KW-0863">Zinc-finger</keyword>
<dbReference type="Gene3D" id="4.10.60.10">
    <property type="entry name" value="Zinc finger, CCHC-type"/>
    <property type="match status" value="1"/>
</dbReference>
<dbReference type="PROSITE" id="PS00141">
    <property type="entry name" value="ASP_PROTEASE"/>
    <property type="match status" value="1"/>
</dbReference>
<dbReference type="InterPro" id="IPR021109">
    <property type="entry name" value="Peptidase_aspartic_dom_sf"/>
</dbReference>
<feature type="domain" description="Reverse transcriptase" evidence="11">
    <location>
        <begin position="402"/>
        <end position="582"/>
    </location>
</feature>
<evidence type="ECO:0000256" key="9">
    <source>
        <dbReference type="SAM" id="Coils"/>
    </source>
</evidence>